<dbReference type="Proteomes" id="UP000030595">
    <property type="component" value="Unassembled WGS sequence"/>
</dbReference>
<proteinExistence type="predicted"/>
<protein>
    <recommendedName>
        <fullName evidence="3">YviE</fullName>
    </recommendedName>
</protein>
<organism evidence="1 2">
    <name type="scientific">Ureibacillus massiliensis 4400831 = CIP 108448 = CCUG 49529</name>
    <dbReference type="NCBI Taxonomy" id="1211035"/>
    <lineage>
        <taxon>Bacteria</taxon>
        <taxon>Bacillati</taxon>
        <taxon>Bacillota</taxon>
        <taxon>Bacilli</taxon>
        <taxon>Bacillales</taxon>
        <taxon>Caryophanaceae</taxon>
        <taxon>Ureibacillus</taxon>
    </lineage>
</organism>
<comment type="caution">
    <text evidence="1">The sequence shown here is derived from an EMBL/GenBank/DDBJ whole genome shotgun (WGS) entry which is preliminary data.</text>
</comment>
<dbReference type="OrthoDB" id="2112831at2"/>
<reference evidence="1 2" key="1">
    <citation type="submission" date="2014-02" db="EMBL/GenBank/DDBJ databases">
        <title>Draft genome sequence of Lysinibacillus massiliensis CCUG 49529.</title>
        <authorList>
            <person name="Zhang F."/>
            <person name="Wang G."/>
            <person name="Zhang L."/>
        </authorList>
    </citation>
    <scope>NUCLEOTIDE SEQUENCE [LARGE SCALE GENOMIC DNA]</scope>
    <source>
        <strain evidence="1 2">CCUG 49529</strain>
    </source>
</reference>
<dbReference type="eggNOG" id="ENOG5031RPF">
    <property type="taxonomic scope" value="Bacteria"/>
</dbReference>
<dbReference type="EMBL" id="JPVQ01000026">
    <property type="protein sequence ID" value="KGR90084.1"/>
    <property type="molecule type" value="Genomic_DNA"/>
</dbReference>
<dbReference type="InterPro" id="IPR045527">
    <property type="entry name" value="DUF6470"/>
</dbReference>
<evidence type="ECO:0008006" key="3">
    <source>
        <dbReference type="Google" id="ProtNLM"/>
    </source>
</evidence>
<gene>
    <name evidence="1" type="ORF">CD30_13555</name>
</gene>
<evidence type="ECO:0000313" key="1">
    <source>
        <dbReference type="EMBL" id="KGR90084.1"/>
    </source>
</evidence>
<keyword evidence="2" id="KW-1185">Reference proteome</keyword>
<dbReference type="AlphaFoldDB" id="A0A0A3IZ81"/>
<evidence type="ECO:0000313" key="2">
    <source>
        <dbReference type="Proteomes" id="UP000030595"/>
    </source>
</evidence>
<name>A0A0A3IZ81_9BACL</name>
<dbReference type="RefSeq" id="WP_036177747.1">
    <property type="nucleotide sequence ID" value="NZ_AVCZ01000026.1"/>
</dbReference>
<sequence>MRIPQIQISTRDIKVDMQIHDPVQKIHQEKADLKISQPTAIVNINSKPAKLLIDQSQAWRDMGLLTPKESVAKYAQDGRQAVLKRISKDAAEGRQMMESAGKGQGRQIAANIAKQNHGPKRIPFNIKFIPSVGAVDINYVAGKLDINTTPQKPRIDAKINKPIHDYTPGKVTHDILQKPSINIDVIG</sequence>
<accession>A0A0A3IZ81</accession>
<dbReference type="Pfam" id="PF20074">
    <property type="entry name" value="DUF6470"/>
    <property type="match status" value="1"/>
</dbReference>